<dbReference type="Pfam" id="PF00884">
    <property type="entry name" value="Sulfatase"/>
    <property type="match status" value="1"/>
</dbReference>
<organism evidence="5 6">
    <name type="scientific">Natronolimnobius baerhuensis</name>
    <dbReference type="NCBI Taxonomy" id="253108"/>
    <lineage>
        <taxon>Archaea</taxon>
        <taxon>Methanobacteriati</taxon>
        <taxon>Methanobacteriota</taxon>
        <taxon>Stenosarchaea group</taxon>
        <taxon>Halobacteria</taxon>
        <taxon>Halobacteriales</taxon>
        <taxon>Natrialbaceae</taxon>
        <taxon>Natronolimnobius</taxon>
    </lineage>
</organism>
<feature type="region of interest" description="Disordered" evidence="3">
    <location>
        <begin position="112"/>
        <end position="135"/>
    </location>
</feature>
<dbReference type="PANTHER" id="PTHR42693:SF53">
    <property type="entry name" value="ENDO-4-O-SULFATASE"/>
    <property type="match status" value="1"/>
</dbReference>
<keyword evidence="2" id="KW-0378">Hydrolase</keyword>
<dbReference type="InterPro" id="IPR050738">
    <property type="entry name" value="Sulfatase"/>
</dbReference>
<keyword evidence="6" id="KW-1185">Reference proteome</keyword>
<sequence>MDNPNIVLVHCHDLGKYLGCYDSAVETPQVDALADSGVRFDRHFVTAPQCSPSRSSLMTGRHPHQNGMLGLAHGNWELHDEEQVLPELLREAGYETHLFGLQHITEYPNRLGYDESHSEEPLTADAPPSVHESARARDVADEFAAMLEDGDHDDPFFASVGFFEAHRVEENGDFGFEGERYGAPAPEEVEPLEFLPDEPGIRSDIAEIHGMLDAIDDGVGTVTDALESAGLTKDTLVVFTTEHGLAMPRAKGCCSDQGIGGVLLWSRPGTVEPGVVDDLVSNVDVFTTLLEVAGAPQPDTDLAGQSFLPLLEDDDDEDFRERIFAGMTWHDRYNPMRAIRTDRWKYVRNFWHLPDVYLTRDIFCSAAGSEVRKTSYGEQRPYEELYDLEADPLEKENLLADGDLDDSAAETARDRLRDELLEWMETTDDPLLEGPVLPGDWDEIRLRNEE</sequence>
<dbReference type="Proteomes" id="UP000196084">
    <property type="component" value="Unassembled WGS sequence"/>
</dbReference>
<feature type="domain" description="Sulfatase N-terminal" evidence="4">
    <location>
        <begin position="4"/>
        <end position="295"/>
    </location>
</feature>
<evidence type="ECO:0000256" key="3">
    <source>
        <dbReference type="SAM" id="MobiDB-lite"/>
    </source>
</evidence>
<dbReference type="CDD" id="cd16027">
    <property type="entry name" value="SGSH"/>
    <property type="match status" value="1"/>
</dbReference>
<dbReference type="EMBL" id="MWPH01000002">
    <property type="protein sequence ID" value="OVE85045.1"/>
    <property type="molecule type" value="Genomic_DNA"/>
</dbReference>
<evidence type="ECO:0000313" key="5">
    <source>
        <dbReference type="EMBL" id="OVE85045.1"/>
    </source>
</evidence>
<gene>
    <name evidence="5" type="ORF">B2G88_11885</name>
</gene>
<dbReference type="GO" id="GO:0004065">
    <property type="term" value="F:arylsulfatase activity"/>
    <property type="evidence" value="ECO:0007669"/>
    <property type="project" value="TreeGrafter"/>
</dbReference>
<comment type="similarity">
    <text evidence="1">Belongs to the sulfatase family.</text>
</comment>
<dbReference type="SUPFAM" id="SSF53649">
    <property type="entry name" value="Alkaline phosphatase-like"/>
    <property type="match status" value="1"/>
</dbReference>
<dbReference type="InterPro" id="IPR017850">
    <property type="entry name" value="Alkaline_phosphatase_core_sf"/>
</dbReference>
<dbReference type="OrthoDB" id="145229at2157"/>
<comment type="caution">
    <text evidence="5">The sequence shown here is derived from an EMBL/GenBank/DDBJ whole genome shotgun (WGS) entry which is preliminary data.</text>
</comment>
<evidence type="ECO:0000259" key="4">
    <source>
        <dbReference type="Pfam" id="PF00884"/>
    </source>
</evidence>
<reference evidence="5 6" key="1">
    <citation type="submission" date="2017-02" db="EMBL/GenBank/DDBJ databases">
        <title>Natronthermophilus aegyptiacus gen. nov.,sp. nov., an aerobic, extremely halophilic alkalithermophilic archaeon isolated from the athalassohaline Wadi An Natrun, Egypt.</title>
        <authorList>
            <person name="Zhao B."/>
        </authorList>
    </citation>
    <scope>NUCLEOTIDE SEQUENCE [LARGE SCALE GENOMIC DNA]</scope>
    <source>
        <strain evidence="5 6">CGMCC 1.3597</strain>
    </source>
</reference>
<proteinExistence type="inferred from homology"/>
<evidence type="ECO:0000256" key="2">
    <source>
        <dbReference type="ARBA" id="ARBA00022801"/>
    </source>
</evidence>
<dbReference type="InterPro" id="IPR000917">
    <property type="entry name" value="Sulfatase_N"/>
</dbReference>
<evidence type="ECO:0000256" key="1">
    <source>
        <dbReference type="ARBA" id="ARBA00008779"/>
    </source>
</evidence>
<evidence type="ECO:0000313" key="6">
    <source>
        <dbReference type="Proteomes" id="UP000196084"/>
    </source>
</evidence>
<dbReference type="RefSeq" id="WP_087714855.1">
    <property type="nucleotide sequence ID" value="NZ_MWPH01000002.1"/>
</dbReference>
<dbReference type="AlphaFoldDB" id="A0A202E9W6"/>
<dbReference type="PANTHER" id="PTHR42693">
    <property type="entry name" value="ARYLSULFATASE FAMILY MEMBER"/>
    <property type="match status" value="1"/>
</dbReference>
<protein>
    <submittedName>
        <fullName evidence="5">Sulfatase</fullName>
    </submittedName>
</protein>
<accession>A0A202E9W6</accession>
<name>A0A202E9W6_9EURY</name>
<dbReference type="Gene3D" id="3.40.720.10">
    <property type="entry name" value="Alkaline Phosphatase, subunit A"/>
    <property type="match status" value="1"/>
</dbReference>